<reference evidence="1 2" key="2">
    <citation type="submission" date="2017-09" db="EMBL/GenBank/DDBJ databases">
        <title>The genome of whitefly Bemisia tabaci, a global crop pest, provides novel insights into virus transmission, host adaptation and insecticide resistance.</title>
        <authorList>
            <person name="Kaur N."/>
            <person name="Kliot A."/>
            <person name="Pinheiro P.V."/>
            <person name="Luan J."/>
            <person name="Zheng Y."/>
            <person name="Liu W."/>
            <person name="Sun H."/>
            <person name="Yang X."/>
            <person name="Xu Y."/>
            <person name="Luo Y."/>
            <person name="Kruse A."/>
            <person name="Fisher T.W."/>
            <person name="Nelson D.R."/>
            <person name="Elimelech M."/>
            <person name="MacCoss M."/>
            <person name="Johnson R."/>
            <person name="Cohen E."/>
            <person name="Hunter W.B."/>
            <person name="Brown J.K."/>
            <person name="Jander G."/>
            <person name="Cilia M."/>
            <person name="Douglas A.E."/>
            <person name="Ghanim M."/>
            <person name="Simmons A.M."/>
            <person name="Wintermantel W.M."/>
            <person name="Ling K.-S."/>
            <person name="Fei Z."/>
        </authorList>
    </citation>
    <scope>NUCLEOTIDE SEQUENCE [LARGE SCALE GENOMIC DNA]</scope>
    <source>
        <strain evidence="1 2">MEAM1</strain>
    </source>
</reference>
<evidence type="ECO:0000313" key="1">
    <source>
        <dbReference type="EMBL" id="ASX26294.1"/>
    </source>
</evidence>
<protein>
    <submittedName>
        <fullName evidence="1">Uncharacterized protein</fullName>
    </submittedName>
</protein>
<accession>A0A249DXM3</accession>
<dbReference type="RefSeq" id="WP_046493735.1">
    <property type="nucleotide sequence ID" value="NZ_CP016303.1"/>
</dbReference>
<sequence length="209" mass="23718">MKDQNEPIHSNFDQKCGGIKTISSQLLHLHQLAWQPARFAHPLWLTKAGLKAQSYCYGNSPALDAALNRYLIHVRNFPLEPLPAVLTDQQKSDLLLESRLKKLCMALGLISLKCVEYLRIAHYRQAFHPTLNETDMRQLLGIGCPCQSAISLTPDLLPKIARQLGYGIFHSIESGNLIWRAFSILLPPLPRAIHFPQARLWLGRLERLL</sequence>
<proteinExistence type="predicted"/>
<organism evidence="1 2">
    <name type="scientific">Candidatus Hamiltonella defensa</name>
    <name type="common">Bemisia tabaci</name>
    <dbReference type="NCBI Taxonomy" id="672795"/>
    <lineage>
        <taxon>Bacteria</taxon>
        <taxon>Pseudomonadati</taxon>
        <taxon>Pseudomonadota</taxon>
        <taxon>Gammaproteobacteria</taxon>
        <taxon>Enterobacterales</taxon>
        <taxon>Enterobacteriaceae</taxon>
        <taxon>aphid secondary symbionts</taxon>
        <taxon>Candidatus Williamhamiltonella</taxon>
    </lineage>
</organism>
<reference evidence="2" key="1">
    <citation type="submission" date="2016-06" db="EMBL/GenBank/DDBJ databases">
        <authorList>
            <person name="Chen W."/>
            <person name="Hasegawa D.K."/>
        </authorList>
    </citation>
    <scope>NUCLEOTIDE SEQUENCE [LARGE SCALE GENOMIC DNA]</scope>
    <source>
        <strain evidence="2">MEAM1</strain>
    </source>
</reference>
<name>A0A249DXM3_9ENTR</name>
<gene>
    <name evidence="1" type="ORF">BA171_04200</name>
</gene>
<dbReference type="OrthoDB" id="6434527at2"/>
<dbReference type="AlphaFoldDB" id="A0A249DXM3"/>
<dbReference type="InterPro" id="IPR025292">
    <property type="entry name" value="T3SS_LEE_assoc"/>
</dbReference>
<dbReference type="Proteomes" id="UP000216438">
    <property type="component" value="Chromosome"/>
</dbReference>
<dbReference type="EMBL" id="CP016303">
    <property type="protein sequence ID" value="ASX26294.1"/>
    <property type="molecule type" value="Genomic_DNA"/>
</dbReference>
<dbReference type="Pfam" id="PF13327">
    <property type="entry name" value="T3SS_LEE_assoc"/>
    <property type="match status" value="1"/>
</dbReference>
<evidence type="ECO:0000313" key="2">
    <source>
        <dbReference type="Proteomes" id="UP000216438"/>
    </source>
</evidence>